<evidence type="ECO:0000259" key="7">
    <source>
        <dbReference type="PROSITE" id="PS50066"/>
    </source>
</evidence>
<dbReference type="InterPro" id="IPR033896">
    <property type="entry name" value="MEF2-like_N"/>
</dbReference>
<proteinExistence type="predicted"/>
<dbReference type="SUPFAM" id="SSF55455">
    <property type="entry name" value="SRF-like"/>
    <property type="match status" value="1"/>
</dbReference>
<dbReference type="EMBL" id="JBEAFC010000008">
    <property type="protein sequence ID" value="KAL1542790.1"/>
    <property type="molecule type" value="Genomic_DNA"/>
</dbReference>
<sequence length="214" mass="24717">MARGKTQMKRIENPVHRQVTFCKRRAGLLKKARELSVLCDAEIGLFVFSAHGKLYELATKGNMKSLMDKYTKYSKEISAEEPKEKQAKEYMELKEEINMLKNEIEILQKGIRYISGGGAPGAMTSNELNVLEKHLEMWIYQVRSAKMDIMAQEIQLLKNKEGILQAANKHLQAKIDEQYGMIELPPMLTNFQYPLTTNINQYPLIIPNQEIYQF</sequence>
<dbReference type="InterPro" id="IPR036879">
    <property type="entry name" value="TF_MADSbox_sf"/>
</dbReference>
<keyword evidence="2" id="KW-0805">Transcription regulation</keyword>
<keyword evidence="6" id="KW-0175">Coiled coil</keyword>
<feature type="domain" description="MADS-box" evidence="7">
    <location>
        <begin position="1"/>
        <end position="61"/>
    </location>
</feature>
<dbReference type="InterPro" id="IPR002487">
    <property type="entry name" value="TF_Kbox"/>
</dbReference>
<name>A0ABD1GF91_SALDI</name>
<gene>
    <name evidence="9" type="ORF">AAHA92_19833</name>
</gene>
<dbReference type="SMART" id="SM00432">
    <property type="entry name" value="MADS"/>
    <property type="match status" value="1"/>
</dbReference>
<evidence type="ECO:0000313" key="9">
    <source>
        <dbReference type="EMBL" id="KAL1542790.1"/>
    </source>
</evidence>
<evidence type="ECO:0000256" key="1">
    <source>
        <dbReference type="ARBA" id="ARBA00004123"/>
    </source>
</evidence>
<dbReference type="Proteomes" id="UP001567538">
    <property type="component" value="Unassembled WGS sequence"/>
</dbReference>
<comment type="subcellular location">
    <subcellularLocation>
        <location evidence="1">Nucleus</location>
    </subcellularLocation>
</comment>
<feature type="coiled-coil region" evidence="6">
    <location>
        <begin position="83"/>
        <end position="110"/>
    </location>
</feature>
<protein>
    <submittedName>
        <fullName evidence="9">Agamous-like MADS-box protein AGL12</fullName>
    </submittedName>
</protein>
<dbReference type="PROSITE" id="PS51297">
    <property type="entry name" value="K_BOX"/>
    <property type="match status" value="1"/>
</dbReference>
<dbReference type="PANTHER" id="PTHR48019">
    <property type="entry name" value="SERUM RESPONSE FACTOR HOMOLOG"/>
    <property type="match status" value="1"/>
</dbReference>
<dbReference type="GO" id="GO:0005634">
    <property type="term" value="C:nucleus"/>
    <property type="evidence" value="ECO:0007669"/>
    <property type="project" value="UniProtKB-SubCell"/>
</dbReference>
<reference evidence="9 10" key="1">
    <citation type="submission" date="2024-06" db="EMBL/GenBank/DDBJ databases">
        <title>A chromosome level genome sequence of Diviner's sage (Salvia divinorum).</title>
        <authorList>
            <person name="Ford S.A."/>
            <person name="Ro D.-K."/>
            <person name="Ness R.W."/>
            <person name="Phillips M.A."/>
        </authorList>
    </citation>
    <scope>NUCLEOTIDE SEQUENCE [LARGE SCALE GENOMIC DNA]</scope>
    <source>
        <strain evidence="9">SAF-2024a</strain>
        <tissue evidence="9">Leaf</tissue>
    </source>
</reference>
<comment type="caution">
    <text evidence="9">The sequence shown here is derived from an EMBL/GenBank/DDBJ whole genome shotgun (WGS) entry which is preliminary data.</text>
</comment>
<dbReference type="PROSITE" id="PS50066">
    <property type="entry name" value="MADS_BOX_2"/>
    <property type="match status" value="1"/>
</dbReference>
<organism evidence="9 10">
    <name type="scientific">Salvia divinorum</name>
    <name type="common">Maria pastora</name>
    <name type="synonym">Diviner's sage</name>
    <dbReference type="NCBI Taxonomy" id="28513"/>
    <lineage>
        <taxon>Eukaryota</taxon>
        <taxon>Viridiplantae</taxon>
        <taxon>Streptophyta</taxon>
        <taxon>Embryophyta</taxon>
        <taxon>Tracheophyta</taxon>
        <taxon>Spermatophyta</taxon>
        <taxon>Magnoliopsida</taxon>
        <taxon>eudicotyledons</taxon>
        <taxon>Gunneridae</taxon>
        <taxon>Pentapetalae</taxon>
        <taxon>asterids</taxon>
        <taxon>lamiids</taxon>
        <taxon>Lamiales</taxon>
        <taxon>Lamiaceae</taxon>
        <taxon>Nepetoideae</taxon>
        <taxon>Mentheae</taxon>
        <taxon>Salviinae</taxon>
        <taxon>Salvia</taxon>
        <taxon>Salvia subgen. Calosphace</taxon>
    </lineage>
</organism>
<keyword evidence="4" id="KW-0804">Transcription</keyword>
<evidence type="ECO:0000259" key="8">
    <source>
        <dbReference type="PROSITE" id="PS51297"/>
    </source>
</evidence>
<dbReference type="PRINTS" id="PR00404">
    <property type="entry name" value="MADSDOMAIN"/>
</dbReference>
<evidence type="ECO:0000256" key="5">
    <source>
        <dbReference type="ARBA" id="ARBA00023242"/>
    </source>
</evidence>
<evidence type="ECO:0000256" key="3">
    <source>
        <dbReference type="ARBA" id="ARBA00023125"/>
    </source>
</evidence>
<evidence type="ECO:0000256" key="6">
    <source>
        <dbReference type="SAM" id="Coils"/>
    </source>
</evidence>
<dbReference type="AlphaFoldDB" id="A0ABD1GF91"/>
<evidence type="ECO:0000256" key="4">
    <source>
        <dbReference type="ARBA" id="ARBA00023163"/>
    </source>
</evidence>
<dbReference type="Gene3D" id="3.40.1810.10">
    <property type="entry name" value="Transcription factor, MADS-box"/>
    <property type="match status" value="1"/>
</dbReference>
<evidence type="ECO:0000313" key="10">
    <source>
        <dbReference type="Proteomes" id="UP001567538"/>
    </source>
</evidence>
<dbReference type="InterPro" id="IPR002100">
    <property type="entry name" value="TF_MADSbox"/>
</dbReference>
<evidence type="ECO:0000256" key="2">
    <source>
        <dbReference type="ARBA" id="ARBA00023015"/>
    </source>
</evidence>
<feature type="domain" description="K-box" evidence="8">
    <location>
        <begin position="90"/>
        <end position="181"/>
    </location>
</feature>
<dbReference type="InterPro" id="IPR050142">
    <property type="entry name" value="MADS-box/MEF2_TF"/>
</dbReference>
<keyword evidence="5" id="KW-0539">Nucleus</keyword>
<dbReference type="Pfam" id="PF01486">
    <property type="entry name" value="K-box"/>
    <property type="match status" value="1"/>
</dbReference>
<accession>A0ABD1GF91</accession>
<keyword evidence="3" id="KW-0238">DNA-binding</keyword>
<dbReference type="GO" id="GO:0003677">
    <property type="term" value="F:DNA binding"/>
    <property type="evidence" value="ECO:0007669"/>
    <property type="project" value="UniProtKB-KW"/>
</dbReference>
<dbReference type="CDD" id="cd00265">
    <property type="entry name" value="MADS_MEF2_like"/>
    <property type="match status" value="1"/>
</dbReference>
<keyword evidence="10" id="KW-1185">Reference proteome</keyword>
<dbReference type="Pfam" id="PF00319">
    <property type="entry name" value="SRF-TF"/>
    <property type="match status" value="1"/>
</dbReference>